<dbReference type="Pfam" id="PF10704">
    <property type="entry name" value="DUF2508"/>
    <property type="match status" value="1"/>
</dbReference>
<keyword evidence="2" id="KW-1185">Reference proteome</keyword>
<dbReference type="RefSeq" id="WP_343843411.1">
    <property type="nucleotide sequence ID" value="NZ_BAAADO010000008.1"/>
</dbReference>
<name>A0ABP3LJT0_9BACI</name>
<gene>
    <name evidence="1" type="ORF">GCM10008986_32480</name>
</gene>
<evidence type="ECO:0008006" key="3">
    <source>
        <dbReference type="Google" id="ProtNLM"/>
    </source>
</evidence>
<accession>A0ABP3LJT0</accession>
<evidence type="ECO:0000313" key="1">
    <source>
        <dbReference type="EMBL" id="GAA0502369.1"/>
    </source>
</evidence>
<reference evidence="2" key="1">
    <citation type="journal article" date="2019" name="Int. J. Syst. Evol. Microbiol.">
        <title>The Global Catalogue of Microorganisms (GCM) 10K type strain sequencing project: providing services to taxonomists for standard genome sequencing and annotation.</title>
        <authorList>
            <consortium name="The Broad Institute Genomics Platform"/>
            <consortium name="The Broad Institute Genome Sequencing Center for Infectious Disease"/>
            <person name="Wu L."/>
            <person name="Ma J."/>
        </authorList>
    </citation>
    <scope>NUCLEOTIDE SEQUENCE [LARGE SCALE GENOMIC DNA]</scope>
    <source>
        <strain evidence="2">JCM 12389</strain>
    </source>
</reference>
<evidence type="ECO:0000313" key="2">
    <source>
        <dbReference type="Proteomes" id="UP001500880"/>
    </source>
</evidence>
<dbReference type="EMBL" id="BAAADO010000008">
    <property type="protein sequence ID" value="GAA0502369.1"/>
    <property type="molecule type" value="Genomic_DNA"/>
</dbReference>
<proteinExistence type="predicted"/>
<comment type="caution">
    <text evidence="1">The sequence shown here is derived from an EMBL/GenBank/DDBJ whole genome shotgun (WGS) entry which is preliminary data.</text>
</comment>
<dbReference type="InterPro" id="IPR019644">
    <property type="entry name" value="DUF2508"/>
</dbReference>
<protein>
    <recommendedName>
        <fullName evidence="3">DUF2508 family protein</fullName>
    </recommendedName>
</protein>
<organism evidence="1 2">
    <name type="scientific">Salinibacillus aidingensis</name>
    <dbReference type="NCBI Taxonomy" id="237684"/>
    <lineage>
        <taxon>Bacteria</taxon>
        <taxon>Bacillati</taxon>
        <taxon>Bacillota</taxon>
        <taxon>Bacilli</taxon>
        <taxon>Bacillales</taxon>
        <taxon>Bacillaceae</taxon>
        <taxon>Salinibacillus</taxon>
    </lineage>
</organism>
<dbReference type="Proteomes" id="UP001500880">
    <property type="component" value="Unassembled WGS sequence"/>
</dbReference>
<sequence>MFGKGKIKKKDIDEELIHRIHQLKKEKDRMNALMKNSVDLNDGIFADQACTEGKYFFLLREARQRKIRGIH</sequence>